<dbReference type="PANTHER" id="PTHR32432">
    <property type="entry name" value="CELL DIVISION PROTEIN FTSA-RELATED"/>
    <property type="match status" value="1"/>
</dbReference>
<organism evidence="2 3">
    <name type="scientific">Candidatus Magasanikbacteria bacterium RIFCSPHIGHO2_02_FULL_47_14</name>
    <dbReference type="NCBI Taxonomy" id="1798680"/>
    <lineage>
        <taxon>Bacteria</taxon>
        <taxon>Candidatus Magasanikiibacteriota</taxon>
    </lineage>
</organism>
<sequence>MFSSHKRSIGLDIADHTIEVAELEEQGKSVRLVSKARVALPSGVVEHGQIKQPERLAEVLRGLFSSTEPRVFSKAPITFGLPESQVYTHTFRFSDLSQKQIDEALPKTVASAIPIPTDKLVFRSLVTYTKGKQTDVVIVATHRDMFHEWEEFFVSHGFSIAAVDSEILASFRDLFVAPVSQPVCVVDIGAMTTFVSIFDAHGLRYTRTIFLAGEDFTQTIAASAQIDHDQAEQEKITFGISASDEKPWRSALVAQIDSVVSALHSTISFFEKTRSEKVNEVIVIGGSAQMPGLIEYVKEKIGYSARMGQSICSDTPLEYIEAVGLARFGLEGDRWKRRDPIFTFSKKADSAVGVAPRLSRKNVMIAAVALGVCVMGLLAYFGYAQYQVSKRLQLAAIVTTTIDIAESIPGAVPTSTPQVFFRIVSSDGQRAPIYEQPTSTAPVITEAEAGERFLILGTDSERGFTQIEVDTLTGWVESTLGEEVVQEE</sequence>
<proteinExistence type="predicted"/>
<evidence type="ECO:0008006" key="4">
    <source>
        <dbReference type="Google" id="ProtNLM"/>
    </source>
</evidence>
<dbReference type="STRING" id="1798680.A3J66_02635"/>
<dbReference type="Proteomes" id="UP000176282">
    <property type="component" value="Unassembled WGS sequence"/>
</dbReference>
<dbReference type="CDD" id="cd24049">
    <property type="entry name" value="ASKHA_NBD_PilM"/>
    <property type="match status" value="1"/>
</dbReference>
<dbReference type="SUPFAM" id="SSF53067">
    <property type="entry name" value="Actin-like ATPase domain"/>
    <property type="match status" value="2"/>
</dbReference>
<dbReference type="InterPro" id="IPR050696">
    <property type="entry name" value="FtsA/MreB"/>
</dbReference>
<dbReference type="Pfam" id="PF11104">
    <property type="entry name" value="PilM_2"/>
    <property type="match status" value="1"/>
</dbReference>
<reference evidence="2 3" key="1">
    <citation type="journal article" date="2016" name="Nat. Commun.">
        <title>Thousands of microbial genomes shed light on interconnected biogeochemical processes in an aquifer system.</title>
        <authorList>
            <person name="Anantharaman K."/>
            <person name="Brown C.T."/>
            <person name="Hug L.A."/>
            <person name="Sharon I."/>
            <person name="Castelle C.J."/>
            <person name="Probst A.J."/>
            <person name="Thomas B.C."/>
            <person name="Singh A."/>
            <person name="Wilkins M.J."/>
            <person name="Karaoz U."/>
            <person name="Brodie E.L."/>
            <person name="Williams K.H."/>
            <person name="Hubbard S.S."/>
            <person name="Banfield J.F."/>
        </authorList>
    </citation>
    <scope>NUCLEOTIDE SEQUENCE [LARGE SCALE GENOMIC DNA]</scope>
</reference>
<name>A0A1F6MAU1_9BACT</name>
<dbReference type="AlphaFoldDB" id="A0A1F6MAU1"/>
<dbReference type="Gene3D" id="3.30.420.40">
    <property type="match status" value="2"/>
</dbReference>
<dbReference type="InterPro" id="IPR005883">
    <property type="entry name" value="PilM"/>
</dbReference>
<dbReference type="Gene3D" id="3.30.1490.300">
    <property type="match status" value="1"/>
</dbReference>
<evidence type="ECO:0000256" key="1">
    <source>
        <dbReference type="SAM" id="Phobius"/>
    </source>
</evidence>
<dbReference type="PANTHER" id="PTHR32432:SF3">
    <property type="entry name" value="ETHANOLAMINE UTILIZATION PROTEIN EUTJ"/>
    <property type="match status" value="1"/>
</dbReference>
<evidence type="ECO:0000313" key="2">
    <source>
        <dbReference type="EMBL" id="OGH68734.1"/>
    </source>
</evidence>
<protein>
    <recommendedName>
        <fullName evidence="4">SHS2 domain-containing protein</fullName>
    </recommendedName>
</protein>
<keyword evidence="1" id="KW-1133">Transmembrane helix</keyword>
<dbReference type="EMBL" id="MFQB01000008">
    <property type="protein sequence ID" value="OGH68734.1"/>
    <property type="molecule type" value="Genomic_DNA"/>
</dbReference>
<gene>
    <name evidence="2" type="ORF">A3J66_02635</name>
</gene>
<evidence type="ECO:0000313" key="3">
    <source>
        <dbReference type="Proteomes" id="UP000176282"/>
    </source>
</evidence>
<keyword evidence="1" id="KW-0472">Membrane</keyword>
<keyword evidence="1" id="KW-0812">Transmembrane</keyword>
<feature type="transmembrane region" description="Helical" evidence="1">
    <location>
        <begin position="363"/>
        <end position="383"/>
    </location>
</feature>
<dbReference type="Gene3D" id="2.30.30.40">
    <property type="entry name" value="SH3 Domains"/>
    <property type="match status" value="1"/>
</dbReference>
<dbReference type="InterPro" id="IPR043129">
    <property type="entry name" value="ATPase_NBD"/>
</dbReference>
<comment type="caution">
    <text evidence="2">The sequence shown here is derived from an EMBL/GenBank/DDBJ whole genome shotgun (WGS) entry which is preliminary data.</text>
</comment>
<accession>A0A1F6MAU1</accession>